<evidence type="ECO:0000259" key="12">
    <source>
        <dbReference type="PROSITE" id="PS51850"/>
    </source>
</evidence>
<sequence length="348" mass="37571">MDVHYDADPALIHDKQVAVIGYGSQGHAHALNLHDSGVDVAVGLRPGSSSRPKAERQGLPVMDVGEAAAWGDVVMLLIPDQHQKDVYEAKIAEHMTPGTALGFGHGFNIHYDRIEPPEAVDVFMVAPKSPGHLVRRTYTDGSGVPCLAAVDQDASGGAMALAISYADAIGGTHAGVIETTFKDETETDLFGEQAVLCGGSQALIQAGFETLVDAGYPEELAYFECLHELKLIVDLYYEGGLEYMNHSVSDTAEYGGHTRGPRVIDDAVREEMQKILEEVQSGDFADEWIEEYEQGTPRLQDERAALTEHPIEQVGRTLRGMMPWLDGDEASDEESAPDAAEQAPAPSN</sequence>
<dbReference type="SUPFAM" id="SSF51735">
    <property type="entry name" value="NAD(P)-binding Rossmann-fold domains"/>
    <property type="match status" value="1"/>
</dbReference>
<feature type="domain" description="KARI C-terminal knotted" evidence="13">
    <location>
        <begin position="180"/>
        <end position="325"/>
    </location>
</feature>
<dbReference type="GO" id="GO:0009099">
    <property type="term" value="P:L-valine biosynthetic process"/>
    <property type="evidence" value="ECO:0007669"/>
    <property type="project" value="UniProtKB-UniRule"/>
</dbReference>
<comment type="pathway">
    <text evidence="2 9">Amino-acid biosynthesis; L-isoleucine biosynthesis; L-isoleucine from 2-oxobutanoate: step 2/4.</text>
</comment>
<dbReference type="InterPro" id="IPR013116">
    <property type="entry name" value="KARI_N"/>
</dbReference>
<keyword evidence="7 9" id="KW-0560">Oxidoreductase</keyword>
<feature type="binding site" evidence="9 10">
    <location>
        <position position="224"/>
    </location>
    <ligand>
        <name>Mg(2+)</name>
        <dbReference type="ChEBI" id="CHEBI:18420"/>
        <label>2</label>
    </ligand>
</feature>
<dbReference type="SUPFAM" id="SSF48179">
    <property type="entry name" value="6-phosphogluconate dehydrogenase C-terminal domain-like"/>
    <property type="match status" value="1"/>
</dbReference>
<evidence type="ECO:0000256" key="6">
    <source>
        <dbReference type="ARBA" id="ARBA00022842"/>
    </source>
</evidence>
<dbReference type="Gene3D" id="3.40.50.720">
    <property type="entry name" value="NAD(P)-binding Rossmann-like Domain"/>
    <property type="match status" value="1"/>
</dbReference>
<organism evidence="14 15">
    <name type="scientific">Salinibacter ruber</name>
    <dbReference type="NCBI Taxonomy" id="146919"/>
    <lineage>
        <taxon>Bacteria</taxon>
        <taxon>Pseudomonadati</taxon>
        <taxon>Rhodothermota</taxon>
        <taxon>Rhodothermia</taxon>
        <taxon>Rhodothermales</taxon>
        <taxon>Salinibacteraceae</taxon>
        <taxon>Salinibacter</taxon>
    </lineage>
</organism>
<dbReference type="GO" id="GO:0005829">
    <property type="term" value="C:cytosol"/>
    <property type="evidence" value="ECO:0007669"/>
    <property type="project" value="TreeGrafter"/>
</dbReference>
<protein>
    <recommendedName>
        <fullName evidence="9">Ketol-acid reductoisomerase (NADP(+))</fullName>
        <shortName evidence="9">KARI</shortName>
        <ecNumber evidence="9">1.1.1.86</ecNumber>
    </recommendedName>
    <alternativeName>
        <fullName evidence="9">Acetohydroxy-acid isomeroreductase</fullName>
        <shortName evidence="9">AHIR</shortName>
    </alternativeName>
    <alternativeName>
        <fullName evidence="9">Alpha-keto-beta-hydroxylacyl reductoisomerase</fullName>
    </alternativeName>
</protein>
<dbReference type="InterPro" id="IPR013023">
    <property type="entry name" value="KARI"/>
</dbReference>
<dbReference type="AlphaFoldDB" id="A0A9X2PY11"/>
<comment type="caution">
    <text evidence="9">Lacks conserved residue(s) required for the propagation of feature annotation.</text>
</comment>
<keyword evidence="9" id="KW-0521">NADP</keyword>
<keyword evidence="8 9" id="KW-0100">Branched-chain amino acid biosynthesis</keyword>
<accession>A0A9X2PY11</accession>
<evidence type="ECO:0000256" key="10">
    <source>
        <dbReference type="PROSITE-ProRule" id="PRU01198"/>
    </source>
</evidence>
<feature type="compositionally biased region" description="Low complexity" evidence="11">
    <location>
        <begin position="337"/>
        <end position="348"/>
    </location>
</feature>
<dbReference type="RefSeq" id="WP_259079952.1">
    <property type="nucleotide sequence ID" value="NZ_JANUAU010000004.1"/>
</dbReference>
<comment type="cofactor">
    <cofactor evidence="9">
        <name>Mg(2+)</name>
        <dbReference type="ChEBI" id="CHEBI:18420"/>
    </cofactor>
    <text evidence="9">Binds 2 magnesium ions per subunit.</text>
</comment>
<dbReference type="InterPro" id="IPR008927">
    <property type="entry name" value="6-PGluconate_DH-like_C_sf"/>
</dbReference>
<keyword evidence="4 9" id="KW-0028">Amino-acid biosynthesis</keyword>
<feature type="binding site" evidence="9">
    <location>
        <position position="131"/>
    </location>
    <ligand>
        <name>NADP(+)</name>
        <dbReference type="ChEBI" id="CHEBI:58349"/>
    </ligand>
</feature>
<evidence type="ECO:0000256" key="5">
    <source>
        <dbReference type="ARBA" id="ARBA00022723"/>
    </source>
</evidence>
<keyword evidence="6 9" id="KW-0460">Magnesium</keyword>
<comment type="catalytic activity">
    <reaction evidence="9">
        <text>(2R)-2,3-dihydroxy-3-methylbutanoate + NADP(+) = (2S)-2-acetolactate + NADPH + H(+)</text>
        <dbReference type="Rhea" id="RHEA:22068"/>
        <dbReference type="ChEBI" id="CHEBI:15378"/>
        <dbReference type="ChEBI" id="CHEBI:49072"/>
        <dbReference type="ChEBI" id="CHEBI:57783"/>
        <dbReference type="ChEBI" id="CHEBI:58349"/>
        <dbReference type="ChEBI" id="CHEBI:58476"/>
        <dbReference type="EC" id="1.1.1.86"/>
    </reaction>
</comment>
<feature type="binding site" evidence="9 10">
    <location>
        <position position="228"/>
    </location>
    <ligand>
        <name>Mg(2+)</name>
        <dbReference type="ChEBI" id="CHEBI:18420"/>
        <label>2</label>
    </ligand>
</feature>
<dbReference type="PROSITE" id="PS51850">
    <property type="entry name" value="KARI_N"/>
    <property type="match status" value="1"/>
</dbReference>
<dbReference type="GO" id="GO:0050661">
    <property type="term" value="F:NADP binding"/>
    <property type="evidence" value="ECO:0007669"/>
    <property type="project" value="InterPro"/>
</dbReference>
<dbReference type="InterPro" id="IPR036291">
    <property type="entry name" value="NAD(P)-bd_dom_sf"/>
</dbReference>
<evidence type="ECO:0000313" key="14">
    <source>
        <dbReference type="EMBL" id="MCS3677487.1"/>
    </source>
</evidence>
<evidence type="ECO:0000256" key="1">
    <source>
        <dbReference type="ARBA" id="ARBA00004864"/>
    </source>
</evidence>
<evidence type="ECO:0000256" key="3">
    <source>
        <dbReference type="ARBA" id="ARBA00010318"/>
    </source>
</evidence>
<proteinExistence type="inferred from homology"/>
<comment type="catalytic activity">
    <reaction evidence="9">
        <text>(2R,3R)-2,3-dihydroxy-3-methylpentanoate + NADP(+) = (S)-2-ethyl-2-hydroxy-3-oxobutanoate + NADPH + H(+)</text>
        <dbReference type="Rhea" id="RHEA:13493"/>
        <dbReference type="ChEBI" id="CHEBI:15378"/>
        <dbReference type="ChEBI" id="CHEBI:49256"/>
        <dbReference type="ChEBI" id="CHEBI:49258"/>
        <dbReference type="ChEBI" id="CHEBI:57783"/>
        <dbReference type="ChEBI" id="CHEBI:58349"/>
        <dbReference type="EC" id="1.1.1.86"/>
    </reaction>
</comment>
<comment type="caution">
    <text evidence="14">The sequence shown here is derived from an EMBL/GenBank/DDBJ whole genome shotgun (WGS) entry which is preliminary data.</text>
</comment>
<dbReference type="InterPro" id="IPR014359">
    <property type="entry name" value="KARI_prok"/>
</dbReference>
<feature type="binding site" evidence="9 10">
    <location>
        <position position="192"/>
    </location>
    <ligand>
        <name>Mg(2+)</name>
        <dbReference type="ChEBI" id="CHEBI:18420"/>
        <label>1</label>
    </ligand>
</feature>
<feature type="binding site" evidence="9">
    <location>
        <position position="45"/>
    </location>
    <ligand>
        <name>NADP(+)</name>
        <dbReference type="ChEBI" id="CHEBI:58349"/>
    </ligand>
</feature>
<dbReference type="GO" id="GO:0009097">
    <property type="term" value="P:isoleucine biosynthetic process"/>
    <property type="evidence" value="ECO:0007669"/>
    <property type="project" value="UniProtKB-UniRule"/>
</dbReference>
<dbReference type="GO" id="GO:0004455">
    <property type="term" value="F:ketol-acid reductoisomerase activity"/>
    <property type="evidence" value="ECO:0007669"/>
    <property type="project" value="UniProtKB-UniRule"/>
</dbReference>
<evidence type="ECO:0000256" key="8">
    <source>
        <dbReference type="ARBA" id="ARBA00023304"/>
    </source>
</evidence>
<dbReference type="Proteomes" id="UP001155027">
    <property type="component" value="Unassembled WGS sequence"/>
</dbReference>
<evidence type="ECO:0000256" key="11">
    <source>
        <dbReference type="SAM" id="MobiDB-lite"/>
    </source>
</evidence>
<evidence type="ECO:0000256" key="4">
    <source>
        <dbReference type="ARBA" id="ARBA00022605"/>
    </source>
</evidence>
<dbReference type="EMBL" id="JANUAU010000004">
    <property type="protein sequence ID" value="MCS3677487.1"/>
    <property type="molecule type" value="Genomic_DNA"/>
</dbReference>
<dbReference type="PANTHER" id="PTHR21371:SF1">
    <property type="entry name" value="KETOL-ACID REDUCTOISOMERASE, MITOCHONDRIAL"/>
    <property type="match status" value="1"/>
</dbReference>
<feature type="binding site" evidence="9">
    <location>
        <begin position="22"/>
        <end position="25"/>
    </location>
    <ligand>
        <name>NADP(+)</name>
        <dbReference type="ChEBI" id="CHEBI:58349"/>
    </ligand>
</feature>
<feature type="compositionally biased region" description="Acidic residues" evidence="11">
    <location>
        <begin position="326"/>
        <end position="336"/>
    </location>
</feature>
<evidence type="ECO:0000313" key="15">
    <source>
        <dbReference type="Proteomes" id="UP001155027"/>
    </source>
</evidence>
<feature type="binding site" evidence="9 10">
    <location>
        <position position="188"/>
    </location>
    <ligand>
        <name>Mg(2+)</name>
        <dbReference type="ChEBI" id="CHEBI:18420"/>
        <label>2</label>
    </ligand>
</feature>
<feature type="active site" evidence="9">
    <location>
        <position position="105"/>
    </location>
</feature>
<evidence type="ECO:0000256" key="9">
    <source>
        <dbReference type="HAMAP-Rule" id="MF_00435"/>
    </source>
</evidence>
<dbReference type="NCBIfam" id="NF009940">
    <property type="entry name" value="PRK13403.1"/>
    <property type="match status" value="1"/>
</dbReference>
<dbReference type="Gene3D" id="6.10.240.10">
    <property type="match status" value="1"/>
</dbReference>
<feature type="binding site" evidence="9 10">
    <location>
        <position position="249"/>
    </location>
    <ligand>
        <name>substrate</name>
    </ligand>
</feature>
<dbReference type="NCBIfam" id="NF004017">
    <property type="entry name" value="PRK05479.1"/>
    <property type="match status" value="1"/>
</dbReference>
<dbReference type="Pfam" id="PF07991">
    <property type="entry name" value="KARI_N"/>
    <property type="match status" value="1"/>
</dbReference>
<feature type="binding site" evidence="9">
    <location>
        <position position="48"/>
    </location>
    <ligand>
        <name>NADP(+)</name>
        <dbReference type="ChEBI" id="CHEBI:58349"/>
    </ligand>
</feature>
<dbReference type="PANTHER" id="PTHR21371">
    <property type="entry name" value="KETOL-ACID REDUCTOISOMERASE, MITOCHONDRIAL"/>
    <property type="match status" value="1"/>
</dbReference>
<keyword evidence="5 9" id="KW-0479">Metal-binding</keyword>
<gene>
    <name evidence="9" type="primary">ilvC</name>
    <name evidence="14" type="ORF">GGP71_001410</name>
</gene>
<feature type="domain" description="KARI N-terminal Rossmann" evidence="12">
    <location>
        <begin position="1"/>
        <end position="179"/>
    </location>
</feature>
<feature type="binding site" evidence="9 10">
    <location>
        <position position="188"/>
    </location>
    <ligand>
        <name>Mg(2+)</name>
        <dbReference type="ChEBI" id="CHEBI:18420"/>
        <label>1</label>
    </ligand>
</feature>
<dbReference type="GO" id="GO:0000287">
    <property type="term" value="F:magnesium ion binding"/>
    <property type="evidence" value="ECO:0007669"/>
    <property type="project" value="UniProtKB-UniRule"/>
</dbReference>
<dbReference type="Pfam" id="PF01450">
    <property type="entry name" value="KARI_C"/>
    <property type="match status" value="1"/>
</dbReference>
<feature type="binding site" evidence="9">
    <location>
        <position position="50"/>
    </location>
    <ligand>
        <name>NADP(+)</name>
        <dbReference type="ChEBI" id="CHEBI:58349"/>
    </ligand>
</feature>
<dbReference type="InterPro" id="IPR000506">
    <property type="entry name" value="KARI_C"/>
</dbReference>
<evidence type="ECO:0000256" key="7">
    <source>
        <dbReference type="ARBA" id="ARBA00023002"/>
    </source>
</evidence>
<comment type="function">
    <text evidence="9">Involved in the biosynthesis of branched-chain amino acids (BCAA). Catalyzes an alkyl-migration followed by a ketol-acid reduction of (S)-2-acetolactate (S2AL) to yield (R)-2,3-dihydroxy-isovalerate. In the isomerase reaction, S2AL is rearranged via a Mg-dependent methyl migration to produce 3-hydroxy-3-methyl-2-ketobutyrate (HMKB). In the reductase reaction, this 2-ketoacid undergoes a metal-dependent reduction by NADPH to yield (R)-2,3-dihydroxy-isovalerate.</text>
</comment>
<evidence type="ECO:0000259" key="13">
    <source>
        <dbReference type="PROSITE" id="PS51851"/>
    </source>
</evidence>
<dbReference type="HAMAP" id="MF_00435">
    <property type="entry name" value="IlvC"/>
    <property type="match status" value="1"/>
</dbReference>
<evidence type="ECO:0000256" key="2">
    <source>
        <dbReference type="ARBA" id="ARBA00004885"/>
    </source>
</evidence>
<name>A0A9X2PY11_9BACT</name>
<dbReference type="NCBIfam" id="TIGR00465">
    <property type="entry name" value="ilvC"/>
    <property type="match status" value="1"/>
</dbReference>
<reference evidence="14" key="1">
    <citation type="submission" date="2022-08" db="EMBL/GenBank/DDBJ databases">
        <title>Genomic Encyclopedia of Type Strains, Phase V (KMG-V): Genome sequencing to study the core and pangenomes of soil and plant-associated prokaryotes.</title>
        <authorList>
            <person name="Whitman W."/>
        </authorList>
    </citation>
    <scope>NUCLEOTIDE SEQUENCE</scope>
    <source>
        <strain evidence="14">0</strain>
    </source>
</reference>
<comment type="similarity">
    <text evidence="3 9 10">Belongs to the ketol-acid reductoisomerase family.</text>
</comment>
<comment type="pathway">
    <text evidence="1 9">Amino-acid biosynthesis; L-valine biosynthesis; L-valine from pyruvate: step 2/4.</text>
</comment>
<dbReference type="PIRSF" id="PIRSF000116">
    <property type="entry name" value="IlvC_gammaproteo"/>
    <property type="match status" value="1"/>
</dbReference>
<dbReference type="PROSITE" id="PS51851">
    <property type="entry name" value="KARI_C"/>
    <property type="match status" value="1"/>
</dbReference>
<feature type="region of interest" description="Disordered" evidence="11">
    <location>
        <begin position="322"/>
        <end position="348"/>
    </location>
</feature>
<dbReference type="FunFam" id="3.40.50.720:FF:000023">
    <property type="entry name" value="Ketol-acid reductoisomerase (NADP(+))"/>
    <property type="match status" value="1"/>
</dbReference>
<dbReference type="EC" id="1.1.1.86" evidence="9"/>